<evidence type="ECO:0000256" key="2">
    <source>
        <dbReference type="RuleBase" id="RU000384"/>
    </source>
</evidence>
<reference evidence="5 7" key="1">
    <citation type="journal article" date="2008" name="Science">
        <title>The Physcomitrella genome reveals evolutionary insights into the conquest of land by plants.</title>
        <authorList>
            <person name="Rensing S."/>
            <person name="Lang D."/>
            <person name="Zimmer A."/>
            <person name="Terry A."/>
            <person name="Salamov A."/>
            <person name="Shapiro H."/>
            <person name="Nishiyama T."/>
            <person name="Perroud P.-F."/>
            <person name="Lindquist E."/>
            <person name="Kamisugi Y."/>
            <person name="Tanahashi T."/>
            <person name="Sakakibara K."/>
            <person name="Fujita T."/>
            <person name="Oishi K."/>
            <person name="Shin-I T."/>
            <person name="Kuroki Y."/>
            <person name="Toyoda A."/>
            <person name="Suzuki Y."/>
            <person name="Hashimoto A."/>
            <person name="Yamaguchi K."/>
            <person name="Sugano A."/>
            <person name="Kohara Y."/>
            <person name="Fujiyama A."/>
            <person name="Anterola A."/>
            <person name="Aoki S."/>
            <person name="Ashton N."/>
            <person name="Barbazuk W.B."/>
            <person name="Barker E."/>
            <person name="Bennetzen J."/>
            <person name="Bezanilla M."/>
            <person name="Blankenship R."/>
            <person name="Cho S.H."/>
            <person name="Dutcher S."/>
            <person name="Estelle M."/>
            <person name="Fawcett J.A."/>
            <person name="Gundlach H."/>
            <person name="Hanada K."/>
            <person name="Heyl A."/>
            <person name="Hicks K.A."/>
            <person name="Hugh J."/>
            <person name="Lohr M."/>
            <person name="Mayer K."/>
            <person name="Melkozernov A."/>
            <person name="Murata T."/>
            <person name="Nelson D."/>
            <person name="Pils B."/>
            <person name="Prigge M."/>
            <person name="Reiss B."/>
            <person name="Renner T."/>
            <person name="Rombauts S."/>
            <person name="Rushton P."/>
            <person name="Sanderfoot A."/>
            <person name="Schween G."/>
            <person name="Shiu S.-H."/>
            <person name="Stueber K."/>
            <person name="Theodoulou F.L."/>
            <person name="Tu H."/>
            <person name="Van de Peer Y."/>
            <person name="Verrier P.J."/>
            <person name="Waters E."/>
            <person name="Wood A."/>
            <person name="Yang L."/>
            <person name="Cove D."/>
            <person name="Cuming A."/>
            <person name="Hasebe M."/>
            <person name="Lucas S."/>
            <person name="Mishler D.B."/>
            <person name="Reski R."/>
            <person name="Grigoriev I."/>
            <person name="Quatrano R.S."/>
            <person name="Boore J.L."/>
        </authorList>
    </citation>
    <scope>NUCLEOTIDE SEQUENCE [LARGE SCALE GENOMIC DNA]</scope>
    <source>
        <strain evidence="6 7">cv. Gransden 2004</strain>
    </source>
</reference>
<dbReference type="Proteomes" id="UP000006727">
    <property type="component" value="Chromosome 1"/>
</dbReference>
<proteinExistence type="inferred from homology"/>
<evidence type="ECO:0000313" key="5">
    <source>
        <dbReference type="EMBL" id="PNR63096.1"/>
    </source>
</evidence>
<dbReference type="Gramene" id="Pp3c1_32960V3.1">
    <property type="protein sequence ID" value="Pp3c1_32960V3.1"/>
    <property type="gene ID" value="Pp3c1_32960"/>
</dbReference>
<name>A0A2K1LAP0_PHYPA</name>
<dbReference type="Gene3D" id="3.20.20.140">
    <property type="entry name" value="Metal-dependent hydrolases"/>
    <property type="match status" value="1"/>
</dbReference>
<dbReference type="PROSITE" id="PS51987">
    <property type="entry name" value="GS_CATALYTIC"/>
    <property type="match status" value="1"/>
</dbReference>
<dbReference type="SUPFAM" id="SSF55931">
    <property type="entry name" value="Glutamine synthetase/guanido kinase"/>
    <property type="match status" value="1"/>
</dbReference>
<evidence type="ECO:0000313" key="6">
    <source>
        <dbReference type="EnsemblPlants" id="Pp3c1_32960V3.1"/>
    </source>
</evidence>
<dbReference type="Pfam" id="PF00120">
    <property type="entry name" value="Gln-synt_C"/>
    <property type="match status" value="1"/>
</dbReference>
<dbReference type="InterPro" id="IPR014746">
    <property type="entry name" value="Gln_synth/guanido_kin_cat_dom"/>
</dbReference>
<reference evidence="6" key="3">
    <citation type="submission" date="2020-12" db="UniProtKB">
        <authorList>
            <consortium name="EnsemblPlants"/>
        </authorList>
    </citation>
    <scope>IDENTIFICATION</scope>
</reference>
<dbReference type="STRING" id="3218.A0A2K1LAP0"/>
<feature type="region of interest" description="Disordered" evidence="3">
    <location>
        <begin position="414"/>
        <end position="450"/>
    </location>
</feature>
<dbReference type="Gene3D" id="3.10.20.70">
    <property type="entry name" value="Glutamine synthetase, N-terminal domain"/>
    <property type="match status" value="1"/>
</dbReference>
<dbReference type="InterPro" id="IPR008146">
    <property type="entry name" value="Gln_synth_cat_dom"/>
</dbReference>
<dbReference type="FunFam" id="3.20.20.140:FF:000046">
    <property type="entry name" value="Glutamate-ammonia ligase"/>
    <property type="match status" value="1"/>
</dbReference>
<dbReference type="InterPro" id="IPR006680">
    <property type="entry name" value="Amidohydro-rel"/>
</dbReference>
<dbReference type="SUPFAM" id="SSF54368">
    <property type="entry name" value="Glutamine synthetase, N-terminal domain"/>
    <property type="match status" value="1"/>
</dbReference>
<dbReference type="PaxDb" id="3218-PP1S355_39V6.1"/>
<dbReference type="SMART" id="SM01230">
    <property type="entry name" value="Gln-synt_C"/>
    <property type="match status" value="1"/>
</dbReference>
<evidence type="ECO:0000259" key="4">
    <source>
        <dbReference type="PROSITE" id="PS51987"/>
    </source>
</evidence>
<protein>
    <recommendedName>
        <fullName evidence="4">GS catalytic domain-containing protein</fullName>
    </recommendedName>
</protein>
<dbReference type="FunFam" id="3.10.20.70:FF:000009">
    <property type="entry name" value="Glutamate-ammonia ligase"/>
    <property type="match status" value="1"/>
</dbReference>
<dbReference type="PANTHER" id="PTHR43383:SF2">
    <property type="entry name" value="AMIDOHYDROLASE 2 FAMILY PROTEIN"/>
    <property type="match status" value="1"/>
</dbReference>
<evidence type="ECO:0000256" key="1">
    <source>
        <dbReference type="PROSITE-ProRule" id="PRU01331"/>
    </source>
</evidence>
<dbReference type="EnsemblPlants" id="Pp3c1_32960V3.1">
    <property type="protein sequence ID" value="Pp3c1_32960V3.1"/>
    <property type="gene ID" value="Pp3c1_32960"/>
</dbReference>
<accession>A0A2K1LAP0</accession>
<evidence type="ECO:0000256" key="3">
    <source>
        <dbReference type="SAM" id="MobiDB-lite"/>
    </source>
</evidence>
<dbReference type="SUPFAM" id="SSF51556">
    <property type="entry name" value="Metallo-dependent hydrolases"/>
    <property type="match status" value="1"/>
</dbReference>
<sequence length="908" mass="99706">MATEREQDHERIRAVCAQLPLIDAHAHNVVALDSSLPFLQCFSEARGHEALSSVPHSLSFQRSLQDLADLYGCEPSLAAIEQFRKTEGLASISEKCFDAANIEFVLLDDGLTMDKMVSLGWHRKYIPGVHRVLRIETVAEAILNQGIQGNVRWTLESFEHRFSSTLESLSSKVVAFKSIAAYRSGLRINPLVSAQESENGLFDNLRAGSPVRVSNKALIDFIFLRALEVATSRDVPLQIHTGFGDKDLQLELANPLHLRAVLECPSFATARVVLLHGSYPFMREASYLASVYPQVHLDFGLVVPKLSVRGMRCAVSDLMDLAPVNKIMFSTDGYAFPETFFLGAKWSRDILARVLIEAYDNGDMPINEALAAADGILGRNALEFYKLEGRGGFSASTDSLSKLNQTAGFGVMERTPSFQPRLPPSLRTLPQGKSFKDGQNAQSLPGSPRAPKVDVLADDKVVDPVVAEKDAHEGVVVKHVRLLFADASGQRRCRVVPVKRYEGVVMDHGLGITQACMAMPSFTDSPVLNSGLTAIGEIRLMPDISTRRRLPWFPEHEIALVDMHSSPGTPWEYCPRATLRNVTQTLEREFGLTLRAGFESEFYLLKRVDGEKTWQGVDATPYCSSAGFNSASAILSEITSTLSSLGIQIEQMHCESGGGQFELAVGHFPCLEAADKLLLLREAVTAIAHKHQLRATFLPKYFKTGAGVGSHVHLSIWQGDQNVLMGKGSGSKHGMSKQGQEFMAGVLHHLPAIFAMTCPNPNSYARIQPDTWSGAYKCWGRDNREAPLRTASPPGCDADMVSNFELKSFDGCANPHLGLATLIAAGMDGLRNHLQLPEPTEVNPSLMKGEIERLPNSLIASVQAFEGDSVLCEALGKNLAKTIIAIRKAEVEYYKDKEDAEEFLVERF</sequence>
<keyword evidence="7" id="KW-1185">Reference proteome</keyword>
<dbReference type="Pfam" id="PF04909">
    <property type="entry name" value="Amidohydro_2"/>
    <property type="match status" value="1"/>
</dbReference>
<reference evidence="5 7" key="2">
    <citation type="journal article" date="2018" name="Plant J.">
        <title>The Physcomitrella patens chromosome-scale assembly reveals moss genome structure and evolution.</title>
        <authorList>
            <person name="Lang D."/>
            <person name="Ullrich K.K."/>
            <person name="Murat F."/>
            <person name="Fuchs J."/>
            <person name="Jenkins J."/>
            <person name="Haas F.B."/>
            <person name="Piednoel M."/>
            <person name="Gundlach H."/>
            <person name="Van Bel M."/>
            <person name="Meyberg R."/>
            <person name="Vives C."/>
            <person name="Morata J."/>
            <person name="Symeonidi A."/>
            <person name="Hiss M."/>
            <person name="Muchero W."/>
            <person name="Kamisugi Y."/>
            <person name="Saleh O."/>
            <person name="Blanc G."/>
            <person name="Decker E.L."/>
            <person name="van Gessel N."/>
            <person name="Grimwood J."/>
            <person name="Hayes R.D."/>
            <person name="Graham S.W."/>
            <person name="Gunter L.E."/>
            <person name="McDaniel S.F."/>
            <person name="Hoernstein S.N.W."/>
            <person name="Larsson A."/>
            <person name="Li F.W."/>
            <person name="Perroud P.F."/>
            <person name="Phillips J."/>
            <person name="Ranjan P."/>
            <person name="Rokshar D.S."/>
            <person name="Rothfels C.J."/>
            <person name="Schneider L."/>
            <person name="Shu S."/>
            <person name="Stevenson D.W."/>
            <person name="Thummler F."/>
            <person name="Tillich M."/>
            <person name="Villarreal Aguilar J.C."/>
            <person name="Widiez T."/>
            <person name="Wong G.K."/>
            <person name="Wymore A."/>
            <person name="Zhang Y."/>
            <person name="Zimmer A.D."/>
            <person name="Quatrano R.S."/>
            <person name="Mayer K.F.X."/>
            <person name="Goodstein D."/>
            <person name="Casacuberta J.M."/>
            <person name="Vandepoele K."/>
            <person name="Reski R."/>
            <person name="Cuming A.C."/>
            <person name="Tuskan G.A."/>
            <person name="Maumus F."/>
            <person name="Salse J."/>
            <person name="Schmutz J."/>
            <person name="Rensing S.A."/>
        </authorList>
    </citation>
    <scope>NUCLEOTIDE SEQUENCE [LARGE SCALE GENOMIC DNA]</scope>
    <source>
        <strain evidence="6 7">cv. Gransden 2004</strain>
    </source>
</reference>
<dbReference type="GeneID" id="112282347"/>
<dbReference type="OrthoDB" id="77835at2759"/>
<dbReference type="InterPro" id="IPR032466">
    <property type="entry name" value="Metal_Hydrolase"/>
</dbReference>
<feature type="domain" description="GS catalytic" evidence="4">
    <location>
        <begin position="575"/>
        <end position="908"/>
    </location>
</feature>
<dbReference type="InterPro" id="IPR036651">
    <property type="entry name" value="Gln_synt_N_sf"/>
</dbReference>
<evidence type="ECO:0000313" key="7">
    <source>
        <dbReference type="Proteomes" id="UP000006727"/>
    </source>
</evidence>
<dbReference type="Gene3D" id="3.30.590.10">
    <property type="entry name" value="Glutamine synthetase/guanido kinase, catalytic domain"/>
    <property type="match status" value="1"/>
</dbReference>
<gene>
    <name evidence="6" type="primary">LOC112282347</name>
    <name evidence="5" type="ORF">PHYPA_001521</name>
</gene>
<dbReference type="GO" id="GO:0016787">
    <property type="term" value="F:hydrolase activity"/>
    <property type="evidence" value="ECO:0007669"/>
    <property type="project" value="InterPro"/>
</dbReference>
<dbReference type="EMBL" id="ABEU02000001">
    <property type="protein sequence ID" value="PNR63096.1"/>
    <property type="molecule type" value="Genomic_DNA"/>
</dbReference>
<dbReference type="GO" id="GO:0006542">
    <property type="term" value="P:glutamine biosynthetic process"/>
    <property type="evidence" value="ECO:0007669"/>
    <property type="project" value="InterPro"/>
</dbReference>
<dbReference type="AlphaFoldDB" id="A0A2K1LAP0"/>
<dbReference type="RefSeq" id="XP_073393295.1">
    <property type="nucleotide sequence ID" value="XM_073537194.1"/>
</dbReference>
<dbReference type="PANTHER" id="PTHR43383">
    <property type="entry name" value="NODULIN 6"/>
    <property type="match status" value="1"/>
</dbReference>
<comment type="similarity">
    <text evidence="1 2">Belongs to the glutamine synthetase family.</text>
</comment>
<organism evidence="5">
    <name type="scientific">Physcomitrium patens</name>
    <name type="common">Spreading-leaved earth moss</name>
    <name type="synonym">Physcomitrella patens</name>
    <dbReference type="NCBI Taxonomy" id="3218"/>
    <lineage>
        <taxon>Eukaryota</taxon>
        <taxon>Viridiplantae</taxon>
        <taxon>Streptophyta</taxon>
        <taxon>Embryophyta</taxon>
        <taxon>Bryophyta</taxon>
        <taxon>Bryophytina</taxon>
        <taxon>Bryopsida</taxon>
        <taxon>Funariidae</taxon>
        <taxon>Funariales</taxon>
        <taxon>Funariaceae</taxon>
        <taxon>Physcomitrium</taxon>
    </lineage>
</organism>
<dbReference type="FunFam" id="3.30.590.10:FF:000012">
    <property type="entry name" value="Glutamate-ammonia ligase"/>
    <property type="match status" value="1"/>
</dbReference>
<dbReference type="GO" id="GO:0004356">
    <property type="term" value="F:glutamine synthetase activity"/>
    <property type="evidence" value="ECO:0007669"/>
    <property type="project" value="InterPro"/>
</dbReference>